<organism evidence="1 2">
    <name type="scientific">Eumeta variegata</name>
    <name type="common">Bagworm moth</name>
    <name type="synonym">Eumeta japonica</name>
    <dbReference type="NCBI Taxonomy" id="151549"/>
    <lineage>
        <taxon>Eukaryota</taxon>
        <taxon>Metazoa</taxon>
        <taxon>Ecdysozoa</taxon>
        <taxon>Arthropoda</taxon>
        <taxon>Hexapoda</taxon>
        <taxon>Insecta</taxon>
        <taxon>Pterygota</taxon>
        <taxon>Neoptera</taxon>
        <taxon>Endopterygota</taxon>
        <taxon>Lepidoptera</taxon>
        <taxon>Glossata</taxon>
        <taxon>Ditrysia</taxon>
        <taxon>Tineoidea</taxon>
        <taxon>Psychidae</taxon>
        <taxon>Oiketicinae</taxon>
        <taxon>Eumeta</taxon>
    </lineage>
</organism>
<protein>
    <submittedName>
        <fullName evidence="1">Uncharacterized protein</fullName>
    </submittedName>
</protein>
<keyword evidence="2" id="KW-1185">Reference proteome</keyword>
<dbReference type="Proteomes" id="UP000299102">
    <property type="component" value="Unassembled WGS sequence"/>
</dbReference>
<sequence length="106" mass="11851">MPETKQAHYFNEKEAQIVESRCASACSAPQKADTAVVKSRRHVTVTHMPAGAFSGRRLFEWIRNAPFACPPARAPLALHHSATIECPHMSRARQCNEIELCEFVDC</sequence>
<evidence type="ECO:0000313" key="1">
    <source>
        <dbReference type="EMBL" id="GBO99863.1"/>
    </source>
</evidence>
<name>A0A4C1SCV3_EUMVA</name>
<evidence type="ECO:0000313" key="2">
    <source>
        <dbReference type="Proteomes" id="UP000299102"/>
    </source>
</evidence>
<dbReference type="AlphaFoldDB" id="A0A4C1SCV3"/>
<dbReference type="EMBL" id="BGZK01000004">
    <property type="protein sequence ID" value="GBO99863.1"/>
    <property type="molecule type" value="Genomic_DNA"/>
</dbReference>
<proteinExistence type="predicted"/>
<gene>
    <name evidence="1" type="ORF">EVAR_74249_1</name>
</gene>
<comment type="caution">
    <text evidence="1">The sequence shown here is derived from an EMBL/GenBank/DDBJ whole genome shotgun (WGS) entry which is preliminary data.</text>
</comment>
<reference evidence="1 2" key="1">
    <citation type="journal article" date="2019" name="Commun. Biol.">
        <title>The bagworm genome reveals a unique fibroin gene that provides high tensile strength.</title>
        <authorList>
            <person name="Kono N."/>
            <person name="Nakamura H."/>
            <person name="Ohtoshi R."/>
            <person name="Tomita M."/>
            <person name="Numata K."/>
            <person name="Arakawa K."/>
        </authorList>
    </citation>
    <scope>NUCLEOTIDE SEQUENCE [LARGE SCALE GENOMIC DNA]</scope>
</reference>
<accession>A0A4C1SCV3</accession>